<gene>
    <name evidence="2" type="ORF">ACFO6V_07955</name>
</gene>
<comment type="caution">
    <text evidence="2">The sequence shown here is derived from an EMBL/GenBank/DDBJ whole genome shotgun (WGS) entry which is preliminary data.</text>
</comment>
<dbReference type="SUPFAM" id="SSF53649">
    <property type="entry name" value="Alkaline phosphatase-like"/>
    <property type="match status" value="1"/>
</dbReference>
<feature type="domain" description="Sulfatase N-terminal" evidence="1">
    <location>
        <begin position="5"/>
        <end position="339"/>
    </location>
</feature>
<evidence type="ECO:0000313" key="2">
    <source>
        <dbReference type="EMBL" id="MFC4628163.1"/>
    </source>
</evidence>
<protein>
    <submittedName>
        <fullName evidence="2">Arylsulfatase</fullName>
    </submittedName>
</protein>
<keyword evidence="3" id="KW-1185">Reference proteome</keyword>
<evidence type="ECO:0000259" key="1">
    <source>
        <dbReference type="Pfam" id="PF00884"/>
    </source>
</evidence>
<dbReference type="PANTHER" id="PTHR43751:SF2">
    <property type="entry name" value="SULFATASE N-TERMINAL DOMAIN-CONTAINING PROTEIN"/>
    <property type="match status" value="1"/>
</dbReference>
<dbReference type="EMBL" id="JBHSFI010000003">
    <property type="protein sequence ID" value="MFC4628163.1"/>
    <property type="molecule type" value="Genomic_DNA"/>
</dbReference>
<dbReference type="InterPro" id="IPR017850">
    <property type="entry name" value="Alkaline_phosphatase_core_sf"/>
</dbReference>
<proteinExistence type="predicted"/>
<dbReference type="CDD" id="cd16142">
    <property type="entry name" value="ARS_like"/>
    <property type="match status" value="1"/>
</dbReference>
<dbReference type="Gene3D" id="3.40.720.10">
    <property type="entry name" value="Alkaline Phosphatase, subunit A"/>
    <property type="match status" value="1"/>
</dbReference>
<organism evidence="2 3">
    <name type="scientific">Promicromonospora alba</name>
    <dbReference type="NCBI Taxonomy" id="1616110"/>
    <lineage>
        <taxon>Bacteria</taxon>
        <taxon>Bacillati</taxon>
        <taxon>Actinomycetota</taxon>
        <taxon>Actinomycetes</taxon>
        <taxon>Micrococcales</taxon>
        <taxon>Promicromonosporaceae</taxon>
        <taxon>Promicromonospora</taxon>
    </lineage>
</organism>
<sequence>MADKPNILVIWGDDIGMTNISAYSNGVMGYRTENIDRIAAEGAIFTDYYGEQSCTAGRAAFITGQNPYRTGLTKVGMPGAKLGLQDEDPTIATALKEQGYATGQFGKNHLGDRDEHLPTRHGFDEFFGNLYHLNAEEEPELDDYPDPEEFPDFRKNFGPRGVLHTWANGDGTQRIEDTGPLTRERMRTVDEEFRDAALGFMRDKAGDDQPFFVWFNSTHMHFRTHGKPESRGRAGRWQSEYHDTMLDHDDVVGSLLDQLDELGIAENTIVIYSTDNGPHMNSWPDAGMTPFRNEKNSNWEGAYRVPAMVRWPGRIPAGTVLNGLFSHNDWFVTLLAAAGDPGIADRLKEGTDLAGTRFKVHLDGHDQLAYLTGETEESPRKHFFYVSDDGDLTGLRYDNWKIVFLEQRVVGTLDIWLEPYVELRAPKIFNLRTDPFERADVTSNSYFDWMLDHVWLLVPAQTYVGGMLASLAEFPARQEPATFNIDQALAKLKSGAPSA</sequence>
<dbReference type="InterPro" id="IPR052701">
    <property type="entry name" value="GAG_Ulvan_Degrading_Sulfatases"/>
</dbReference>
<dbReference type="Gene3D" id="3.30.1120.10">
    <property type="match status" value="1"/>
</dbReference>
<name>A0ABV9HD16_9MICO</name>
<reference evidence="3" key="1">
    <citation type="journal article" date="2019" name="Int. J. Syst. Evol. Microbiol.">
        <title>The Global Catalogue of Microorganisms (GCM) 10K type strain sequencing project: providing services to taxonomists for standard genome sequencing and annotation.</title>
        <authorList>
            <consortium name="The Broad Institute Genomics Platform"/>
            <consortium name="The Broad Institute Genome Sequencing Center for Infectious Disease"/>
            <person name="Wu L."/>
            <person name="Ma J."/>
        </authorList>
    </citation>
    <scope>NUCLEOTIDE SEQUENCE [LARGE SCALE GENOMIC DNA]</scope>
    <source>
        <strain evidence="3">CCUG 42722</strain>
    </source>
</reference>
<dbReference type="PANTHER" id="PTHR43751">
    <property type="entry name" value="SULFATASE"/>
    <property type="match status" value="1"/>
</dbReference>
<dbReference type="InterPro" id="IPR000917">
    <property type="entry name" value="Sulfatase_N"/>
</dbReference>
<dbReference type="Pfam" id="PF00884">
    <property type="entry name" value="Sulfatase"/>
    <property type="match status" value="1"/>
</dbReference>
<dbReference type="RefSeq" id="WP_377133989.1">
    <property type="nucleotide sequence ID" value="NZ_JBHSFI010000003.1"/>
</dbReference>
<evidence type="ECO:0000313" key="3">
    <source>
        <dbReference type="Proteomes" id="UP001596011"/>
    </source>
</evidence>
<dbReference type="Proteomes" id="UP001596011">
    <property type="component" value="Unassembled WGS sequence"/>
</dbReference>
<accession>A0ABV9HD16</accession>